<dbReference type="InterPro" id="IPR041282">
    <property type="entry name" value="FYVE_2"/>
</dbReference>
<dbReference type="InterPro" id="IPR011011">
    <property type="entry name" value="Znf_FYVE_PHD"/>
</dbReference>
<protein>
    <recommendedName>
        <fullName evidence="2">RabBD domain-containing protein</fullName>
    </recommendedName>
</protein>
<evidence type="ECO:0000313" key="4">
    <source>
        <dbReference type="Proteomes" id="UP000663874"/>
    </source>
</evidence>
<dbReference type="Gene3D" id="3.30.40.10">
    <property type="entry name" value="Zinc/RING finger domain, C3HC4 (zinc finger)"/>
    <property type="match status" value="1"/>
</dbReference>
<dbReference type="EMBL" id="CAJOBE010015949">
    <property type="protein sequence ID" value="CAF4195284.1"/>
    <property type="molecule type" value="Genomic_DNA"/>
</dbReference>
<reference evidence="3" key="1">
    <citation type="submission" date="2021-02" db="EMBL/GenBank/DDBJ databases">
        <authorList>
            <person name="Nowell W R."/>
        </authorList>
    </citation>
    <scope>NUCLEOTIDE SEQUENCE</scope>
</reference>
<dbReference type="GO" id="GO:0006886">
    <property type="term" value="P:intracellular protein transport"/>
    <property type="evidence" value="ECO:0007669"/>
    <property type="project" value="InterPro"/>
</dbReference>
<dbReference type="SUPFAM" id="SSF57903">
    <property type="entry name" value="FYVE/PHD zinc finger"/>
    <property type="match status" value="1"/>
</dbReference>
<evidence type="ECO:0000313" key="3">
    <source>
        <dbReference type="EMBL" id="CAF4195284.1"/>
    </source>
</evidence>
<accession>A0A820B0G2</accession>
<feature type="domain" description="RabBD" evidence="2">
    <location>
        <begin position="26"/>
        <end position="140"/>
    </location>
</feature>
<name>A0A820B0G2_9BILA</name>
<evidence type="ECO:0000259" key="2">
    <source>
        <dbReference type="PROSITE" id="PS50916"/>
    </source>
</evidence>
<dbReference type="PROSITE" id="PS50916">
    <property type="entry name" value="RABBD"/>
    <property type="match status" value="1"/>
</dbReference>
<evidence type="ECO:0000256" key="1">
    <source>
        <dbReference type="ARBA" id="ARBA00022723"/>
    </source>
</evidence>
<dbReference type="GO" id="GO:0031267">
    <property type="term" value="F:small GTPase binding"/>
    <property type="evidence" value="ECO:0007669"/>
    <property type="project" value="InterPro"/>
</dbReference>
<sequence length="200" mass="23216">MINDRFSYYTNILSLNCQLNPNISNNLNQKSLTNQQIEHIENVLKRNQHIQYIEQERICKLIDRLDKMKKNATGNGLSQCLLCSNKRGILSRSFFSCANCQKLVCDNCSIQTHFNQNILIINYFILFWLWKKSAAWFFRSLPKPLNLTFDINSSSSFLSSQYIKTSDAQSISDPSSSDDDDSITDRFNKKCLSRNSFIKK</sequence>
<dbReference type="InterPro" id="IPR043566">
    <property type="entry name" value="Rabphilin/DOC2/Noc2"/>
</dbReference>
<keyword evidence="1" id="KW-0479">Metal-binding</keyword>
<dbReference type="GO" id="GO:0006887">
    <property type="term" value="P:exocytosis"/>
    <property type="evidence" value="ECO:0007669"/>
    <property type="project" value="TreeGrafter"/>
</dbReference>
<dbReference type="PANTHER" id="PTHR45729">
    <property type="entry name" value="RABPHILIN, ISOFORM A"/>
    <property type="match status" value="1"/>
</dbReference>
<dbReference type="Proteomes" id="UP000663874">
    <property type="component" value="Unassembled WGS sequence"/>
</dbReference>
<dbReference type="PANTHER" id="PTHR45729:SF6">
    <property type="entry name" value="RABPHILIN, ISOFORM A"/>
    <property type="match status" value="1"/>
</dbReference>
<dbReference type="InterPro" id="IPR010911">
    <property type="entry name" value="Rab_BD"/>
</dbReference>
<dbReference type="AlphaFoldDB" id="A0A820B0G2"/>
<dbReference type="Pfam" id="PF02318">
    <property type="entry name" value="FYVE_2"/>
    <property type="match status" value="1"/>
</dbReference>
<dbReference type="InterPro" id="IPR013083">
    <property type="entry name" value="Znf_RING/FYVE/PHD"/>
</dbReference>
<comment type="caution">
    <text evidence="3">The sequence shown here is derived from an EMBL/GenBank/DDBJ whole genome shotgun (WGS) entry which is preliminary data.</text>
</comment>
<gene>
    <name evidence="3" type="ORF">FNK824_LOCUS35971</name>
</gene>
<proteinExistence type="predicted"/>
<dbReference type="GO" id="GO:0046872">
    <property type="term" value="F:metal ion binding"/>
    <property type="evidence" value="ECO:0007669"/>
    <property type="project" value="UniProtKB-KW"/>
</dbReference>
<organism evidence="3 4">
    <name type="scientific">Rotaria sordida</name>
    <dbReference type="NCBI Taxonomy" id="392033"/>
    <lineage>
        <taxon>Eukaryota</taxon>
        <taxon>Metazoa</taxon>
        <taxon>Spiralia</taxon>
        <taxon>Gnathifera</taxon>
        <taxon>Rotifera</taxon>
        <taxon>Eurotatoria</taxon>
        <taxon>Bdelloidea</taxon>
        <taxon>Philodinida</taxon>
        <taxon>Philodinidae</taxon>
        <taxon>Rotaria</taxon>
    </lineage>
</organism>